<dbReference type="Proteomes" id="UP000019132">
    <property type="component" value="Unassembled WGS sequence"/>
</dbReference>
<sequence length="55" mass="6166">CSAGLDFEKITRSLRRNRFRARPDGLYGSGSISAASKYRRRGLLSYDAIESDHTS</sequence>
<organism evidence="1 2">
    <name type="scientific">Globisporangium ultimum (strain ATCC 200006 / CBS 805.95 / DAOM BR144)</name>
    <name type="common">Pythium ultimum</name>
    <dbReference type="NCBI Taxonomy" id="431595"/>
    <lineage>
        <taxon>Eukaryota</taxon>
        <taxon>Sar</taxon>
        <taxon>Stramenopiles</taxon>
        <taxon>Oomycota</taxon>
        <taxon>Peronosporomycetes</taxon>
        <taxon>Pythiales</taxon>
        <taxon>Pythiaceae</taxon>
        <taxon>Globisporangium</taxon>
    </lineage>
</organism>
<evidence type="ECO:0000313" key="1">
    <source>
        <dbReference type="EnsemblProtists" id="PYU1_T012185"/>
    </source>
</evidence>
<dbReference type="VEuPathDB" id="FungiDB:PYU1_G012159"/>
<reference evidence="1" key="3">
    <citation type="submission" date="2015-02" db="UniProtKB">
        <authorList>
            <consortium name="EnsemblProtists"/>
        </authorList>
    </citation>
    <scope>IDENTIFICATION</scope>
    <source>
        <strain evidence="1">DAOM BR144</strain>
    </source>
</reference>
<reference evidence="2" key="1">
    <citation type="journal article" date="2010" name="Genome Biol.">
        <title>Genome sequence of the necrotrophic plant pathogen Pythium ultimum reveals original pathogenicity mechanisms and effector repertoire.</title>
        <authorList>
            <person name="Levesque C.A."/>
            <person name="Brouwer H."/>
            <person name="Cano L."/>
            <person name="Hamilton J.P."/>
            <person name="Holt C."/>
            <person name="Huitema E."/>
            <person name="Raffaele S."/>
            <person name="Robideau G.P."/>
            <person name="Thines M."/>
            <person name="Win J."/>
            <person name="Zerillo M.M."/>
            <person name="Beakes G.W."/>
            <person name="Boore J.L."/>
            <person name="Busam D."/>
            <person name="Dumas B."/>
            <person name="Ferriera S."/>
            <person name="Fuerstenberg S.I."/>
            <person name="Gachon C.M."/>
            <person name="Gaulin E."/>
            <person name="Govers F."/>
            <person name="Grenville-Briggs L."/>
            <person name="Horner N."/>
            <person name="Hostetler J."/>
            <person name="Jiang R.H."/>
            <person name="Johnson J."/>
            <person name="Krajaejun T."/>
            <person name="Lin H."/>
            <person name="Meijer H.J."/>
            <person name="Moore B."/>
            <person name="Morris P."/>
            <person name="Phuntmart V."/>
            <person name="Puiu D."/>
            <person name="Shetty J."/>
            <person name="Stajich J.E."/>
            <person name="Tripathy S."/>
            <person name="Wawra S."/>
            <person name="van West P."/>
            <person name="Whitty B.R."/>
            <person name="Coutinho P.M."/>
            <person name="Henrissat B."/>
            <person name="Martin F."/>
            <person name="Thomas P.D."/>
            <person name="Tyler B.M."/>
            <person name="De Vries R.P."/>
            <person name="Kamoun S."/>
            <person name="Yandell M."/>
            <person name="Tisserat N."/>
            <person name="Buell C.R."/>
        </authorList>
    </citation>
    <scope>NUCLEOTIDE SEQUENCE</scope>
    <source>
        <strain evidence="2">DAOM:BR144</strain>
    </source>
</reference>
<name>K3X4N6_GLOUD</name>
<accession>K3X4N6</accession>
<evidence type="ECO:0000313" key="2">
    <source>
        <dbReference type="Proteomes" id="UP000019132"/>
    </source>
</evidence>
<dbReference type="HOGENOM" id="CLU_3038823_0_0_1"/>
<dbReference type="EnsemblProtists" id="PYU1_T012185">
    <property type="protein sequence ID" value="PYU1_T012185"/>
    <property type="gene ID" value="PYU1_G012159"/>
</dbReference>
<protein>
    <submittedName>
        <fullName evidence="1">Uncharacterized protein</fullName>
    </submittedName>
</protein>
<dbReference type="EMBL" id="GL376601">
    <property type="status" value="NOT_ANNOTATED_CDS"/>
    <property type="molecule type" value="Genomic_DNA"/>
</dbReference>
<dbReference type="AlphaFoldDB" id="K3X4N6"/>
<keyword evidence="2" id="KW-1185">Reference proteome</keyword>
<reference evidence="2" key="2">
    <citation type="submission" date="2010-04" db="EMBL/GenBank/DDBJ databases">
        <authorList>
            <person name="Buell R."/>
            <person name="Hamilton J."/>
            <person name="Hostetler J."/>
        </authorList>
    </citation>
    <scope>NUCLEOTIDE SEQUENCE [LARGE SCALE GENOMIC DNA]</scope>
    <source>
        <strain evidence="2">DAOM:BR144</strain>
    </source>
</reference>
<proteinExistence type="predicted"/>
<dbReference type="InParanoid" id="K3X4N6"/>